<evidence type="ECO:0000313" key="2">
    <source>
        <dbReference type="EMBL" id="MBP2413314.1"/>
    </source>
</evidence>
<dbReference type="Proteomes" id="UP000711614">
    <property type="component" value="Unassembled WGS sequence"/>
</dbReference>
<accession>A0ABS4YX67</accession>
<gene>
    <name evidence="2" type="ORF">JOF48_002113</name>
</gene>
<organism evidence="2 3">
    <name type="scientific">Arthrobacter stackebrandtii</name>
    <dbReference type="NCBI Taxonomy" id="272161"/>
    <lineage>
        <taxon>Bacteria</taxon>
        <taxon>Bacillati</taxon>
        <taxon>Actinomycetota</taxon>
        <taxon>Actinomycetes</taxon>
        <taxon>Micrococcales</taxon>
        <taxon>Micrococcaceae</taxon>
        <taxon>Arthrobacter</taxon>
    </lineage>
</organism>
<evidence type="ECO:0008006" key="4">
    <source>
        <dbReference type="Google" id="ProtNLM"/>
    </source>
</evidence>
<keyword evidence="3" id="KW-1185">Reference proteome</keyword>
<keyword evidence="1" id="KW-0812">Transmembrane</keyword>
<proteinExistence type="predicted"/>
<reference evidence="2 3" key="1">
    <citation type="submission" date="2021-03" db="EMBL/GenBank/DDBJ databases">
        <title>Sequencing the genomes of 1000 actinobacteria strains.</title>
        <authorList>
            <person name="Klenk H.-P."/>
        </authorList>
    </citation>
    <scope>NUCLEOTIDE SEQUENCE [LARGE SCALE GENOMIC DNA]</scope>
    <source>
        <strain evidence="2 3">DSM 16005</strain>
    </source>
</reference>
<protein>
    <recommendedName>
        <fullName evidence="4">DUF3592 domain-containing protein</fullName>
    </recommendedName>
</protein>
<feature type="transmembrane region" description="Helical" evidence="1">
    <location>
        <begin position="153"/>
        <end position="174"/>
    </location>
</feature>
<feature type="transmembrane region" description="Helical" evidence="1">
    <location>
        <begin position="12"/>
        <end position="32"/>
    </location>
</feature>
<evidence type="ECO:0000256" key="1">
    <source>
        <dbReference type="SAM" id="Phobius"/>
    </source>
</evidence>
<evidence type="ECO:0000313" key="3">
    <source>
        <dbReference type="Proteomes" id="UP000711614"/>
    </source>
</evidence>
<name>A0ABS4YX67_9MICC</name>
<comment type="caution">
    <text evidence="2">The sequence shown here is derived from an EMBL/GenBank/DDBJ whole genome shotgun (WGS) entry which is preliminary data.</text>
</comment>
<dbReference type="EMBL" id="JAGIOI010000001">
    <property type="protein sequence ID" value="MBP2413314.1"/>
    <property type="molecule type" value="Genomic_DNA"/>
</dbReference>
<keyword evidence="1" id="KW-1133">Transmembrane helix</keyword>
<dbReference type="RefSeq" id="WP_209680503.1">
    <property type="nucleotide sequence ID" value="NZ_JAGIOI010000001.1"/>
</dbReference>
<sequence>MTQPRPALPATTLRTASIVILLFAAMLLLFGYSTFRAGNSDASTAQELQSSGLPGIVNDAKVNVGRGSSRQWHASHVELTFTGTDGSQHTMQTDHFPHFTPPVDSTAGWFSDFPTKNEIVGQPVLYRLGESPAVELSSEIPALASTGWSFPNYLGLAIMAMGAAAAIGGSVSLVRSVRRLRAGKPLG</sequence>
<keyword evidence="1" id="KW-0472">Membrane</keyword>